<dbReference type="Pfam" id="PF02575">
    <property type="entry name" value="YbaB_DNA_bd"/>
    <property type="match status" value="1"/>
</dbReference>
<keyword evidence="2" id="KW-0963">Cytoplasm</keyword>
<dbReference type="GO" id="GO:0043590">
    <property type="term" value="C:bacterial nucleoid"/>
    <property type="evidence" value="ECO:0007669"/>
    <property type="project" value="UniProtKB-UniRule"/>
</dbReference>
<reference evidence="3 4" key="1">
    <citation type="journal article" date="2009" name="Appl. Environ. Microbiol.">
        <title>Community genomic and proteomic analyses of chemoautotrophic iron-oxidizing "Leptospirillum rubarum" (Group II) and "Leptospirillum ferrodiazotrophum" (Group III) bacteria in acid mine drainage biofilms.</title>
        <authorList>
            <person name="Goltsman D.S."/>
            <person name="Denef V.J."/>
            <person name="Singer S.W."/>
            <person name="VerBerkmoes N.C."/>
            <person name="Lefsrud M."/>
            <person name="Mueller R.S."/>
            <person name="Dick G.J."/>
            <person name="Sun C.L."/>
            <person name="Wheeler K.E."/>
            <person name="Zemla A."/>
            <person name="Baker B.J."/>
            <person name="Hauser L."/>
            <person name="Land M."/>
            <person name="Shah M.B."/>
            <person name="Thelen M.P."/>
            <person name="Hettich R.L."/>
            <person name="Banfield J.F."/>
        </authorList>
    </citation>
    <scope>NUCLEOTIDE SEQUENCE [LARGE SCALE GENOMIC DNA]</scope>
</reference>
<organism evidence="3 4">
    <name type="scientific">Leptospirillum ferrodiazotrophum</name>
    <dbReference type="NCBI Taxonomy" id="412449"/>
    <lineage>
        <taxon>Bacteria</taxon>
        <taxon>Pseudomonadati</taxon>
        <taxon>Nitrospirota</taxon>
        <taxon>Nitrospiria</taxon>
        <taxon>Nitrospirales</taxon>
        <taxon>Nitrospiraceae</taxon>
        <taxon>Leptospirillum</taxon>
    </lineage>
</organism>
<evidence type="ECO:0000256" key="2">
    <source>
        <dbReference type="HAMAP-Rule" id="MF_00274"/>
    </source>
</evidence>
<keyword evidence="4" id="KW-1185">Reference proteome</keyword>
<gene>
    <name evidence="3" type="ORF">UBAL3_79160010</name>
</gene>
<name>C6HVG5_9BACT</name>
<dbReference type="InterPro" id="IPR036894">
    <property type="entry name" value="YbaB-like_sf"/>
</dbReference>
<accession>C6HVG5</accession>
<dbReference type="InterPro" id="IPR004401">
    <property type="entry name" value="YbaB/EbfC"/>
</dbReference>
<evidence type="ECO:0000256" key="1">
    <source>
        <dbReference type="ARBA" id="ARBA00023125"/>
    </source>
</evidence>
<evidence type="ECO:0000313" key="3">
    <source>
        <dbReference type="EMBL" id="EES53383.1"/>
    </source>
</evidence>
<comment type="function">
    <text evidence="2">Binds to DNA and alters its conformation. May be involved in regulation of gene expression, nucleoid organization and DNA protection.</text>
</comment>
<comment type="subcellular location">
    <subcellularLocation>
        <location evidence="2">Cytoplasm</location>
        <location evidence="2">Nucleoid</location>
    </subcellularLocation>
</comment>
<dbReference type="Gene3D" id="3.30.1310.10">
    <property type="entry name" value="Nucleoid-associated protein YbaB-like domain"/>
    <property type="match status" value="1"/>
</dbReference>
<dbReference type="Proteomes" id="UP000009374">
    <property type="component" value="Unassembled WGS sequence"/>
</dbReference>
<dbReference type="NCBIfam" id="TIGR00103">
    <property type="entry name" value="DNA_YbaB_EbfC"/>
    <property type="match status" value="1"/>
</dbReference>
<evidence type="ECO:0000313" key="4">
    <source>
        <dbReference type="Proteomes" id="UP000009374"/>
    </source>
</evidence>
<dbReference type="GO" id="GO:0003677">
    <property type="term" value="F:DNA binding"/>
    <property type="evidence" value="ECO:0007669"/>
    <property type="project" value="UniProtKB-UniRule"/>
</dbReference>
<dbReference type="GO" id="GO:0005829">
    <property type="term" value="C:cytosol"/>
    <property type="evidence" value="ECO:0007669"/>
    <property type="project" value="TreeGrafter"/>
</dbReference>
<keyword evidence="1 2" id="KW-0238">DNA-binding</keyword>
<comment type="similarity">
    <text evidence="2">Belongs to the YbaB/EbfC family.</text>
</comment>
<dbReference type="PIRSF" id="PIRSF004555">
    <property type="entry name" value="UCP004555"/>
    <property type="match status" value="1"/>
</dbReference>
<dbReference type="PANTHER" id="PTHR33449:SF1">
    <property type="entry name" value="NUCLEOID-ASSOCIATED PROTEIN YBAB"/>
    <property type="match status" value="1"/>
</dbReference>
<dbReference type="EMBL" id="GG693863">
    <property type="protein sequence ID" value="EES53383.1"/>
    <property type="molecule type" value="Genomic_DNA"/>
</dbReference>
<proteinExistence type="inferred from homology"/>
<protein>
    <recommendedName>
        <fullName evidence="2">Nucleoid-associated protein UBAL3_79160010</fullName>
    </recommendedName>
</protein>
<dbReference type="HAMAP" id="MF_00274">
    <property type="entry name" value="DNA_YbaB_EbfC"/>
    <property type="match status" value="1"/>
</dbReference>
<dbReference type="PANTHER" id="PTHR33449">
    <property type="entry name" value="NUCLEOID-ASSOCIATED PROTEIN YBAB"/>
    <property type="match status" value="1"/>
</dbReference>
<dbReference type="SUPFAM" id="SSF82607">
    <property type="entry name" value="YbaB-like"/>
    <property type="match status" value="1"/>
</dbReference>
<comment type="subunit">
    <text evidence="2">Homodimer.</text>
</comment>
<dbReference type="AlphaFoldDB" id="C6HVG5"/>
<sequence length="108" mass="11535">MFGLDILKKAQEFQANMAKAKEELARLTVTEQSDNGLVQIEMNGKFEVLSLTIDPSLCSQGEGVLSLQIISATNRASEKVREEAAKLLEKATGMGPGNPLASLGLPGF</sequence>